<keyword evidence="2" id="KW-0548">Nucleotidyltransferase</keyword>
<evidence type="ECO:0000259" key="6">
    <source>
        <dbReference type="Pfam" id="PF18697"/>
    </source>
</evidence>
<reference evidence="7" key="2">
    <citation type="submission" date="2025-09" db="UniProtKB">
        <authorList>
            <consortium name="Ensembl"/>
        </authorList>
    </citation>
    <scope>IDENTIFICATION</scope>
</reference>
<accession>A0A8B9VAE0</accession>
<dbReference type="GO" id="GO:0004519">
    <property type="term" value="F:endonuclease activity"/>
    <property type="evidence" value="ECO:0007669"/>
    <property type="project" value="UniProtKB-KW"/>
</dbReference>
<proteinExistence type="predicted"/>
<dbReference type="InterPro" id="IPR040643">
    <property type="entry name" value="MLVIN_C"/>
</dbReference>
<evidence type="ECO:0000256" key="4">
    <source>
        <dbReference type="ARBA" id="ARBA00022759"/>
    </source>
</evidence>
<dbReference type="Gene3D" id="2.30.30.850">
    <property type="match status" value="1"/>
</dbReference>
<evidence type="ECO:0000256" key="1">
    <source>
        <dbReference type="ARBA" id="ARBA00022679"/>
    </source>
</evidence>
<evidence type="ECO:0000313" key="8">
    <source>
        <dbReference type="Proteomes" id="UP000694549"/>
    </source>
</evidence>
<evidence type="ECO:0000256" key="5">
    <source>
        <dbReference type="ARBA" id="ARBA00022801"/>
    </source>
</evidence>
<keyword evidence="1" id="KW-0808">Transferase</keyword>
<evidence type="ECO:0000313" key="7">
    <source>
        <dbReference type="Ensembl" id="ENSAZOP00000021461.1"/>
    </source>
</evidence>
<dbReference type="Ensembl" id="ENSAZOT00000023065.1">
    <property type="protein sequence ID" value="ENSAZOP00000021461.1"/>
    <property type="gene ID" value="ENSAZOG00000013922.1"/>
</dbReference>
<keyword evidence="3" id="KW-0540">Nuclease</keyword>
<sequence>MAQTPPLGYAVHKIQPGDKVLIKTWREESLNPQWEGLYLVLLTTETAVRTAERGWTHASRIKGPVTTETWRVESAPGELKLRLKKN</sequence>
<dbReference type="AlphaFoldDB" id="A0A8B9VAE0"/>
<dbReference type="Pfam" id="PF18697">
    <property type="entry name" value="MLVIN_C"/>
    <property type="match status" value="1"/>
</dbReference>
<keyword evidence="8" id="KW-1185">Reference proteome</keyword>
<keyword evidence="4" id="KW-0255">Endonuclease</keyword>
<organism evidence="7 8">
    <name type="scientific">Anas zonorhyncha</name>
    <name type="common">Eastern spot-billed duck</name>
    <dbReference type="NCBI Taxonomy" id="75864"/>
    <lineage>
        <taxon>Eukaryota</taxon>
        <taxon>Metazoa</taxon>
        <taxon>Chordata</taxon>
        <taxon>Craniata</taxon>
        <taxon>Vertebrata</taxon>
        <taxon>Euteleostomi</taxon>
        <taxon>Archelosauria</taxon>
        <taxon>Archosauria</taxon>
        <taxon>Dinosauria</taxon>
        <taxon>Saurischia</taxon>
        <taxon>Theropoda</taxon>
        <taxon>Coelurosauria</taxon>
        <taxon>Aves</taxon>
        <taxon>Neognathae</taxon>
        <taxon>Galloanserae</taxon>
        <taxon>Anseriformes</taxon>
        <taxon>Anatidae</taxon>
        <taxon>Anatinae</taxon>
        <taxon>Anas</taxon>
    </lineage>
</organism>
<keyword evidence="5" id="KW-0378">Hydrolase</keyword>
<evidence type="ECO:0000256" key="2">
    <source>
        <dbReference type="ARBA" id="ARBA00022695"/>
    </source>
</evidence>
<protein>
    <recommendedName>
        <fullName evidence="6">Murine leukemia virus integrase C-terminal domain-containing protein</fullName>
    </recommendedName>
</protein>
<evidence type="ECO:0000256" key="3">
    <source>
        <dbReference type="ARBA" id="ARBA00022722"/>
    </source>
</evidence>
<dbReference type="GO" id="GO:0016779">
    <property type="term" value="F:nucleotidyltransferase activity"/>
    <property type="evidence" value="ECO:0007669"/>
    <property type="project" value="UniProtKB-KW"/>
</dbReference>
<feature type="domain" description="Murine leukemia virus integrase C-terminal" evidence="6">
    <location>
        <begin position="12"/>
        <end position="62"/>
    </location>
</feature>
<reference evidence="7" key="1">
    <citation type="submission" date="2025-08" db="UniProtKB">
        <authorList>
            <consortium name="Ensembl"/>
        </authorList>
    </citation>
    <scope>IDENTIFICATION</scope>
</reference>
<dbReference type="GO" id="GO:0016787">
    <property type="term" value="F:hydrolase activity"/>
    <property type="evidence" value="ECO:0007669"/>
    <property type="project" value="UniProtKB-KW"/>
</dbReference>
<name>A0A8B9VAE0_9AVES</name>
<dbReference type="Proteomes" id="UP000694549">
    <property type="component" value="Unplaced"/>
</dbReference>